<evidence type="ECO:0000313" key="8">
    <source>
        <dbReference type="Proteomes" id="UP000605253"/>
    </source>
</evidence>
<evidence type="ECO:0000256" key="4">
    <source>
        <dbReference type="ARBA" id="ARBA00023136"/>
    </source>
</evidence>
<feature type="transmembrane region" description="Helical" evidence="5">
    <location>
        <begin position="24"/>
        <end position="43"/>
    </location>
</feature>
<reference evidence="7" key="2">
    <citation type="submission" date="2020-09" db="EMBL/GenBank/DDBJ databases">
        <authorList>
            <person name="Sun Q."/>
            <person name="Zhou Y."/>
        </authorList>
    </citation>
    <scope>NUCLEOTIDE SEQUENCE</scope>
    <source>
        <strain evidence="7">CGMCC 1.12181</strain>
    </source>
</reference>
<evidence type="ECO:0000313" key="7">
    <source>
        <dbReference type="EMBL" id="GGF87942.1"/>
    </source>
</evidence>
<evidence type="ECO:0000256" key="5">
    <source>
        <dbReference type="SAM" id="Phobius"/>
    </source>
</evidence>
<keyword evidence="2 5" id="KW-0812">Transmembrane</keyword>
<gene>
    <name evidence="7" type="ORF">GCM10011365_06350</name>
</gene>
<proteinExistence type="predicted"/>
<name>A0A917CGQ1_9GAMM</name>
<feature type="transmembrane region" description="Helical" evidence="5">
    <location>
        <begin position="183"/>
        <end position="206"/>
    </location>
</feature>
<dbReference type="Proteomes" id="UP000605253">
    <property type="component" value="Unassembled WGS sequence"/>
</dbReference>
<accession>A0A917CGQ1</accession>
<evidence type="ECO:0000259" key="6">
    <source>
        <dbReference type="Pfam" id="PF12698"/>
    </source>
</evidence>
<dbReference type="GO" id="GO:0140359">
    <property type="term" value="F:ABC-type transporter activity"/>
    <property type="evidence" value="ECO:0007669"/>
    <property type="project" value="InterPro"/>
</dbReference>
<feature type="transmembrane region" description="Helical" evidence="5">
    <location>
        <begin position="236"/>
        <end position="258"/>
    </location>
</feature>
<dbReference type="PANTHER" id="PTHR43471:SF3">
    <property type="entry name" value="ABC TRANSPORTER PERMEASE PROTEIN NATB"/>
    <property type="match status" value="1"/>
</dbReference>
<dbReference type="EMBL" id="BMEO01000002">
    <property type="protein sequence ID" value="GGF87942.1"/>
    <property type="molecule type" value="Genomic_DNA"/>
</dbReference>
<evidence type="ECO:0000256" key="3">
    <source>
        <dbReference type="ARBA" id="ARBA00022989"/>
    </source>
</evidence>
<dbReference type="AlphaFoldDB" id="A0A917CGQ1"/>
<organism evidence="7 8">
    <name type="scientific">Marinicella pacifica</name>
    <dbReference type="NCBI Taxonomy" id="1171543"/>
    <lineage>
        <taxon>Bacteria</taxon>
        <taxon>Pseudomonadati</taxon>
        <taxon>Pseudomonadota</taxon>
        <taxon>Gammaproteobacteria</taxon>
        <taxon>Lysobacterales</taxon>
        <taxon>Marinicellaceae</taxon>
        <taxon>Marinicella</taxon>
    </lineage>
</organism>
<keyword evidence="8" id="KW-1185">Reference proteome</keyword>
<comment type="caution">
    <text evidence="7">The sequence shown here is derived from an EMBL/GenBank/DDBJ whole genome shotgun (WGS) entry which is preliminary data.</text>
</comment>
<dbReference type="RefSeq" id="WP_188364228.1">
    <property type="nucleotide sequence ID" value="NZ_BAABJF010000032.1"/>
</dbReference>
<keyword evidence="3 5" id="KW-1133">Transmembrane helix</keyword>
<protein>
    <submittedName>
        <fullName evidence="7">Na+ ABC transporter permease</fullName>
    </submittedName>
</protein>
<keyword evidence="4 5" id="KW-0472">Membrane</keyword>
<sequence length="394" mass="43653">MNLRALKTVFFKEVLENARDKRTVMSSIVMGALFGPILMVIIMNTTIKMQQDKAEQKLEVPVINQAGAAHLMDFLSAQDVTLQELKGSPEEAIKNKDHDVVLAIADDFAEDFSQGRPAKVMLYHDGSAKGAAKVSVNRLRSLLNAYDRSIGTQRLQLRGISPNLTNVVMIEQHDQATKESRGAMLLTVLPYFLIMGLFMGSMYLAIDTTAGEKERKSLEPLFLNPVKRDTVLAGKLAATVAFGLLTLVLTLVAFKLTLPWYPFEKLGMRFNMGMQVMMIMLLVLAPLALLAGAIQTIIAAFAQSYREAQTYVGLVLIVPMIPSMLLMFMPIKEQLWMMAVPILGQNLVINELMRGDIVGWDAIGLVIAGTLIMGLALAWIAVKLYNREKMLFTD</sequence>
<dbReference type="InterPro" id="IPR013525">
    <property type="entry name" value="ABC2_TM"/>
</dbReference>
<evidence type="ECO:0000256" key="1">
    <source>
        <dbReference type="ARBA" id="ARBA00004141"/>
    </source>
</evidence>
<feature type="transmembrane region" description="Helical" evidence="5">
    <location>
        <begin position="279"/>
        <end position="302"/>
    </location>
</feature>
<feature type="transmembrane region" description="Helical" evidence="5">
    <location>
        <begin position="359"/>
        <end position="382"/>
    </location>
</feature>
<dbReference type="Gene3D" id="3.40.1710.10">
    <property type="entry name" value="abc type-2 transporter like domain"/>
    <property type="match status" value="1"/>
</dbReference>
<evidence type="ECO:0000256" key="2">
    <source>
        <dbReference type="ARBA" id="ARBA00022692"/>
    </source>
</evidence>
<dbReference type="Pfam" id="PF12698">
    <property type="entry name" value="ABC2_membrane_3"/>
    <property type="match status" value="1"/>
</dbReference>
<comment type="subcellular location">
    <subcellularLocation>
        <location evidence="1">Membrane</location>
        <topology evidence="1">Multi-pass membrane protein</topology>
    </subcellularLocation>
</comment>
<dbReference type="PANTHER" id="PTHR43471">
    <property type="entry name" value="ABC TRANSPORTER PERMEASE"/>
    <property type="match status" value="1"/>
</dbReference>
<feature type="domain" description="ABC-2 type transporter transmembrane" evidence="6">
    <location>
        <begin position="32"/>
        <end position="382"/>
    </location>
</feature>
<dbReference type="GO" id="GO:0016020">
    <property type="term" value="C:membrane"/>
    <property type="evidence" value="ECO:0007669"/>
    <property type="project" value="UniProtKB-SubCell"/>
</dbReference>
<feature type="transmembrane region" description="Helical" evidence="5">
    <location>
        <begin position="308"/>
        <end position="328"/>
    </location>
</feature>
<reference evidence="7" key="1">
    <citation type="journal article" date="2014" name="Int. J. Syst. Evol. Microbiol.">
        <title>Complete genome sequence of Corynebacterium casei LMG S-19264T (=DSM 44701T), isolated from a smear-ripened cheese.</title>
        <authorList>
            <consortium name="US DOE Joint Genome Institute (JGI-PGF)"/>
            <person name="Walter F."/>
            <person name="Albersmeier A."/>
            <person name="Kalinowski J."/>
            <person name="Ruckert C."/>
        </authorList>
    </citation>
    <scope>NUCLEOTIDE SEQUENCE</scope>
    <source>
        <strain evidence="7">CGMCC 1.12181</strain>
    </source>
</reference>